<evidence type="ECO:0000313" key="1">
    <source>
        <dbReference type="EMBL" id="KZV42572.1"/>
    </source>
</evidence>
<dbReference type="GO" id="GO:0016874">
    <property type="term" value="F:ligase activity"/>
    <property type="evidence" value="ECO:0007669"/>
    <property type="project" value="UniProtKB-KW"/>
</dbReference>
<keyword evidence="1" id="KW-0436">Ligase</keyword>
<dbReference type="AlphaFoldDB" id="A0A2Z7C6X0"/>
<accession>A0A2Z7C6X0</accession>
<protein>
    <submittedName>
        <fullName evidence="1">Ubiquitin-protein ligase/ zinc ion binding protein</fullName>
    </submittedName>
</protein>
<dbReference type="Proteomes" id="UP000250235">
    <property type="component" value="Unassembled WGS sequence"/>
</dbReference>
<reference evidence="1 2" key="1">
    <citation type="journal article" date="2015" name="Proc. Natl. Acad. Sci. U.S.A.">
        <title>The resurrection genome of Boea hygrometrica: A blueprint for survival of dehydration.</title>
        <authorList>
            <person name="Xiao L."/>
            <person name="Yang G."/>
            <person name="Zhang L."/>
            <person name="Yang X."/>
            <person name="Zhao S."/>
            <person name="Ji Z."/>
            <person name="Zhou Q."/>
            <person name="Hu M."/>
            <person name="Wang Y."/>
            <person name="Chen M."/>
            <person name="Xu Y."/>
            <person name="Jin H."/>
            <person name="Xiao X."/>
            <person name="Hu G."/>
            <person name="Bao F."/>
            <person name="Hu Y."/>
            <person name="Wan P."/>
            <person name="Li L."/>
            <person name="Deng X."/>
            <person name="Kuang T."/>
            <person name="Xiang C."/>
            <person name="Zhu J.K."/>
            <person name="Oliver M.J."/>
            <person name="He Y."/>
        </authorList>
    </citation>
    <scope>NUCLEOTIDE SEQUENCE [LARGE SCALE GENOMIC DNA]</scope>
    <source>
        <strain evidence="2">cv. XS01</strain>
    </source>
</reference>
<proteinExistence type="predicted"/>
<name>A0A2Z7C6X0_9LAMI</name>
<gene>
    <name evidence="1" type="ORF">F511_11873</name>
</gene>
<evidence type="ECO:0000313" key="2">
    <source>
        <dbReference type="Proteomes" id="UP000250235"/>
    </source>
</evidence>
<sequence>MHVAVKGTVIKAKDSAGKSQASLYTTHNQSAGGNHRSVIFRPISHHNSVVFRHNQSVGHHPDDSVGPFRHDKSAGRSQCGSIQILALRQSLSDLISAITHIWPRYAQQELLNKTTLHKESPLANSKRLRAASNLKQIPTLKSAIYYTDLDNTESHQSIQKSGLTRSFSSLTLTTELPPTDATSQRHI</sequence>
<keyword evidence="2" id="KW-1185">Reference proteome</keyword>
<organism evidence="1 2">
    <name type="scientific">Dorcoceras hygrometricum</name>
    <dbReference type="NCBI Taxonomy" id="472368"/>
    <lineage>
        <taxon>Eukaryota</taxon>
        <taxon>Viridiplantae</taxon>
        <taxon>Streptophyta</taxon>
        <taxon>Embryophyta</taxon>
        <taxon>Tracheophyta</taxon>
        <taxon>Spermatophyta</taxon>
        <taxon>Magnoliopsida</taxon>
        <taxon>eudicotyledons</taxon>
        <taxon>Gunneridae</taxon>
        <taxon>Pentapetalae</taxon>
        <taxon>asterids</taxon>
        <taxon>lamiids</taxon>
        <taxon>Lamiales</taxon>
        <taxon>Gesneriaceae</taxon>
        <taxon>Didymocarpoideae</taxon>
        <taxon>Trichosporeae</taxon>
        <taxon>Loxocarpinae</taxon>
        <taxon>Dorcoceras</taxon>
    </lineage>
</organism>
<dbReference type="EMBL" id="KQ998998">
    <property type="protein sequence ID" value="KZV42572.1"/>
    <property type="molecule type" value="Genomic_DNA"/>
</dbReference>